<dbReference type="PROSITE" id="PS50075">
    <property type="entry name" value="CARRIER"/>
    <property type="match status" value="1"/>
</dbReference>
<dbReference type="InterPro" id="IPR006162">
    <property type="entry name" value="Ppantetheine_attach_site"/>
</dbReference>
<gene>
    <name evidence="4" type="ORF">KTT_48010</name>
</gene>
<evidence type="ECO:0000313" key="4">
    <source>
        <dbReference type="EMBL" id="GCE14942.1"/>
    </source>
</evidence>
<organism evidence="4 5">
    <name type="scientific">Tengunoibacter tsumagoiensis</name>
    <dbReference type="NCBI Taxonomy" id="2014871"/>
    <lineage>
        <taxon>Bacteria</taxon>
        <taxon>Bacillati</taxon>
        <taxon>Chloroflexota</taxon>
        <taxon>Ktedonobacteria</taxon>
        <taxon>Ktedonobacterales</taxon>
        <taxon>Dictyobacteraceae</taxon>
        <taxon>Tengunoibacter</taxon>
    </lineage>
</organism>
<dbReference type="RefSeq" id="WP_126582468.1">
    <property type="nucleotide sequence ID" value="NZ_BIFR01000002.1"/>
</dbReference>
<dbReference type="InterPro" id="IPR009081">
    <property type="entry name" value="PP-bd_ACP"/>
</dbReference>
<dbReference type="Proteomes" id="UP000287352">
    <property type="component" value="Unassembled WGS sequence"/>
</dbReference>
<keyword evidence="2" id="KW-0597">Phosphoprotein</keyword>
<keyword evidence="1" id="KW-0596">Phosphopantetheine</keyword>
<dbReference type="SUPFAM" id="SSF47336">
    <property type="entry name" value="ACP-like"/>
    <property type="match status" value="1"/>
</dbReference>
<sequence>MDIEQLTIMLRDYGVERYFDLDTTLVALGFDSLSTLELVVALEDHFQIAFDDEDLTGDHFQSIGSLLAILNKHVLQKAH</sequence>
<reference evidence="5" key="1">
    <citation type="submission" date="2018-12" db="EMBL/GenBank/DDBJ databases">
        <title>Tengunoibacter tsumagoiensis gen. nov., sp. nov., Dictyobacter kobayashii sp. nov., D. alpinus sp. nov., and D. joshuensis sp. nov. and description of Dictyobacteraceae fam. nov. within the order Ktedonobacterales isolated from Tengu-no-mugimeshi.</title>
        <authorList>
            <person name="Wang C.M."/>
            <person name="Zheng Y."/>
            <person name="Sakai Y."/>
            <person name="Toyoda A."/>
            <person name="Minakuchi Y."/>
            <person name="Abe K."/>
            <person name="Yokota A."/>
            <person name="Yabe S."/>
        </authorList>
    </citation>
    <scope>NUCLEOTIDE SEQUENCE [LARGE SCALE GENOMIC DNA]</scope>
    <source>
        <strain evidence="5">Uno3</strain>
    </source>
</reference>
<evidence type="ECO:0000256" key="2">
    <source>
        <dbReference type="ARBA" id="ARBA00022553"/>
    </source>
</evidence>
<dbReference type="EMBL" id="BIFR01000002">
    <property type="protein sequence ID" value="GCE14942.1"/>
    <property type="molecule type" value="Genomic_DNA"/>
</dbReference>
<evidence type="ECO:0000313" key="5">
    <source>
        <dbReference type="Proteomes" id="UP000287352"/>
    </source>
</evidence>
<protein>
    <recommendedName>
        <fullName evidence="3">Carrier domain-containing protein</fullName>
    </recommendedName>
</protein>
<evidence type="ECO:0000259" key="3">
    <source>
        <dbReference type="PROSITE" id="PS50075"/>
    </source>
</evidence>
<keyword evidence="5" id="KW-1185">Reference proteome</keyword>
<proteinExistence type="predicted"/>
<dbReference type="Gene3D" id="1.10.1200.10">
    <property type="entry name" value="ACP-like"/>
    <property type="match status" value="1"/>
</dbReference>
<evidence type="ECO:0000256" key="1">
    <source>
        <dbReference type="ARBA" id="ARBA00022450"/>
    </source>
</evidence>
<dbReference type="AlphaFoldDB" id="A0A402A727"/>
<dbReference type="PROSITE" id="PS00012">
    <property type="entry name" value="PHOSPHOPANTETHEINE"/>
    <property type="match status" value="1"/>
</dbReference>
<comment type="caution">
    <text evidence="4">The sequence shown here is derived from an EMBL/GenBank/DDBJ whole genome shotgun (WGS) entry which is preliminary data.</text>
</comment>
<accession>A0A402A727</accession>
<dbReference type="Pfam" id="PF00550">
    <property type="entry name" value="PP-binding"/>
    <property type="match status" value="1"/>
</dbReference>
<name>A0A402A727_9CHLR</name>
<feature type="domain" description="Carrier" evidence="3">
    <location>
        <begin position="1"/>
        <end position="74"/>
    </location>
</feature>
<dbReference type="InterPro" id="IPR036736">
    <property type="entry name" value="ACP-like_sf"/>
</dbReference>
<dbReference type="OrthoDB" id="8527261at2"/>